<dbReference type="EMBL" id="JAZHXI010000011">
    <property type="protein sequence ID" value="KAL2066167.1"/>
    <property type="molecule type" value="Genomic_DNA"/>
</dbReference>
<evidence type="ECO:0000313" key="3">
    <source>
        <dbReference type="Proteomes" id="UP001595075"/>
    </source>
</evidence>
<feature type="compositionally biased region" description="Basic residues" evidence="1">
    <location>
        <begin position="70"/>
        <end position="84"/>
    </location>
</feature>
<evidence type="ECO:0000313" key="2">
    <source>
        <dbReference type="EMBL" id="KAL2066167.1"/>
    </source>
</evidence>
<feature type="region of interest" description="Disordered" evidence="1">
    <location>
        <begin position="41"/>
        <end position="120"/>
    </location>
</feature>
<sequence length="225" mass="24865">MADGRRPHNGVKIPGHIAMVFPPRNITSTVYGTYDQQLEAAGGAGRNAQSPLPLLPSPNPGRVRLTPPRGGHRGRGGRGSRPTHPRGQGPTQRPVQFPRGDRARPNQGSFVANNNRPALVKPPQPAVMMWEDLKDFAEQLTGWESDDEECGKAGSVRLVGKIAGDEYNLDELLETVAEAMDADPRAIALVDHVKLTDLLRYDRDLERENRRLRRQLREAGLEPRV</sequence>
<feature type="compositionally biased region" description="Polar residues" evidence="1">
    <location>
        <begin position="106"/>
        <end position="116"/>
    </location>
</feature>
<proteinExistence type="predicted"/>
<keyword evidence="3" id="KW-1185">Reference proteome</keyword>
<organism evidence="2 3">
    <name type="scientific">Oculimacula yallundae</name>
    <dbReference type="NCBI Taxonomy" id="86028"/>
    <lineage>
        <taxon>Eukaryota</taxon>
        <taxon>Fungi</taxon>
        <taxon>Dikarya</taxon>
        <taxon>Ascomycota</taxon>
        <taxon>Pezizomycotina</taxon>
        <taxon>Leotiomycetes</taxon>
        <taxon>Helotiales</taxon>
        <taxon>Ploettnerulaceae</taxon>
        <taxon>Oculimacula</taxon>
    </lineage>
</organism>
<dbReference type="Proteomes" id="UP001595075">
    <property type="component" value="Unassembled WGS sequence"/>
</dbReference>
<comment type="caution">
    <text evidence="2">The sequence shown here is derived from an EMBL/GenBank/DDBJ whole genome shotgun (WGS) entry which is preliminary data.</text>
</comment>
<accession>A0ABR4C9I2</accession>
<evidence type="ECO:0000256" key="1">
    <source>
        <dbReference type="SAM" id="MobiDB-lite"/>
    </source>
</evidence>
<protein>
    <submittedName>
        <fullName evidence="2">Uncharacterized protein</fullName>
    </submittedName>
</protein>
<gene>
    <name evidence="2" type="ORF">VTL71DRAFT_2238</name>
</gene>
<name>A0ABR4C9I2_9HELO</name>
<reference evidence="2 3" key="1">
    <citation type="journal article" date="2024" name="Commun. Biol.">
        <title>Comparative genomic analysis of thermophilic fungi reveals convergent evolutionary adaptations and gene losses.</title>
        <authorList>
            <person name="Steindorff A.S."/>
            <person name="Aguilar-Pontes M.V."/>
            <person name="Robinson A.J."/>
            <person name="Andreopoulos B."/>
            <person name="LaButti K."/>
            <person name="Kuo A."/>
            <person name="Mondo S."/>
            <person name="Riley R."/>
            <person name="Otillar R."/>
            <person name="Haridas S."/>
            <person name="Lipzen A."/>
            <person name="Grimwood J."/>
            <person name="Schmutz J."/>
            <person name="Clum A."/>
            <person name="Reid I.D."/>
            <person name="Moisan M.C."/>
            <person name="Butler G."/>
            <person name="Nguyen T.T.M."/>
            <person name="Dewar K."/>
            <person name="Conant G."/>
            <person name="Drula E."/>
            <person name="Henrissat B."/>
            <person name="Hansel C."/>
            <person name="Singer S."/>
            <person name="Hutchinson M.I."/>
            <person name="de Vries R.P."/>
            <person name="Natvig D.O."/>
            <person name="Powell A.J."/>
            <person name="Tsang A."/>
            <person name="Grigoriev I.V."/>
        </authorList>
    </citation>
    <scope>NUCLEOTIDE SEQUENCE [LARGE SCALE GENOMIC DNA]</scope>
    <source>
        <strain evidence="2 3">CBS 494.80</strain>
    </source>
</reference>